<gene>
    <name evidence="2" type="ORF">VHEMI04222</name>
</gene>
<dbReference type="HOGENOM" id="CLU_059403_1_1_1"/>
<reference evidence="2 3" key="1">
    <citation type="journal article" date="2015" name="Genome Announc.">
        <title>Draft Genome Sequence and Gene Annotation of the Entomopathogenic Fungus Verticillium hemipterigenum.</title>
        <authorList>
            <person name="Horn F."/>
            <person name="Habel A."/>
            <person name="Scharf D.H."/>
            <person name="Dworschak J."/>
            <person name="Brakhage A.A."/>
            <person name="Guthke R."/>
            <person name="Hertweck C."/>
            <person name="Linde J."/>
        </authorList>
    </citation>
    <scope>NUCLEOTIDE SEQUENCE [LARGE SCALE GENOMIC DNA]</scope>
</reference>
<dbReference type="STRING" id="1531966.A0A0A1SUR7"/>
<accession>A0A0A1SUR7</accession>
<dbReference type="EMBL" id="CDHN01000002">
    <property type="protein sequence ID" value="CEJ86843.1"/>
    <property type="molecule type" value="Genomic_DNA"/>
</dbReference>
<feature type="compositionally biased region" description="Basic and acidic residues" evidence="1">
    <location>
        <begin position="53"/>
        <end position="71"/>
    </location>
</feature>
<sequence length="230" mass="24927">MAPETPKVASSRLLTMKFMQRAAASAASSPDSDGQSSKKRKYEHSSPQGRLSDAIDKAAIRAALEDQESKRSAALQQHKAADTHWVLKPSITKPTSATPPTAPMNIVYVGYGEIDSADDSADGEDVPSQGRTSTRKAKPPKVDKKESDDDESDKDSGDEDSDDSPKRKRAASDANRSRSQSRSRSKQPTAELSKAKEFRDKRKKKDLSLNNMTSISSGGGNSFSRKGGRR</sequence>
<protein>
    <submittedName>
        <fullName evidence="2">Uncharacterized protein</fullName>
    </submittedName>
</protein>
<feature type="compositionally biased region" description="Acidic residues" evidence="1">
    <location>
        <begin position="115"/>
        <end position="125"/>
    </location>
</feature>
<dbReference type="Proteomes" id="UP000039046">
    <property type="component" value="Unassembled WGS sequence"/>
</dbReference>
<feature type="region of interest" description="Disordered" evidence="1">
    <location>
        <begin position="20"/>
        <end position="230"/>
    </location>
</feature>
<dbReference type="AlphaFoldDB" id="A0A0A1SUR7"/>
<keyword evidence="3" id="KW-1185">Reference proteome</keyword>
<feature type="compositionally biased region" description="Acidic residues" evidence="1">
    <location>
        <begin position="148"/>
        <end position="162"/>
    </location>
</feature>
<evidence type="ECO:0000256" key="1">
    <source>
        <dbReference type="SAM" id="MobiDB-lite"/>
    </source>
</evidence>
<organism evidence="2 3">
    <name type="scientific">[Torrubiella] hemipterigena</name>
    <dbReference type="NCBI Taxonomy" id="1531966"/>
    <lineage>
        <taxon>Eukaryota</taxon>
        <taxon>Fungi</taxon>
        <taxon>Dikarya</taxon>
        <taxon>Ascomycota</taxon>
        <taxon>Pezizomycotina</taxon>
        <taxon>Sordariomycetes</taxon>
        <taxon>Hypocreomycetidae</taxon>
        <taxon>Hypocreales</taxon>
        <taxon>Clavicipitaceae</taxon>
        <taxon>Clavicipitaceae incertae sedis</taxon>
        <taxon>'Torrubiella' clade</taxon>
    </lineage>
</organism>
<evidence type="ECO:0000313" key="2">
    <source>
        <dbReference type="EMBL" id="CEJ86843.1"/>
    </source>
</evidence>
<feature type="compositionally biased region" description="Low complexity" evidence="1">
    <location>
        <begin position="88"/>
        <end position="99"/>
    </location>
</feature>
<dbReference type="OrthoDB" id="427960at2759"/>
<evidence type="ECO:0000313" key="3">
    <source>
        <dbReference type="Proteomes" id="UP000039046"/>
    </source>
</evidence>
<name>A0A0A1SUR7_9HYPO</name>
<proteinExistence type="predicted"/>